<dbReference type="Pfam" id="PF01609">
    <property type="entry name" value="DDE_Tnp_1"/>
    <property type="match status" value="1"/>
</dbReference>
<dbReference type="EMBL" id="CACRUU010000116">
    <property type="protein sequence ID" value="VYU71686.1"/>
    <property type="molecule type" value="Genomic_DNA"/>
</dbReference>
<dbReference type="PANTHER" id="PTHR34614:SF2">
    <property type="entry name" value="TRANSPOSASE IS4-LIKE DOMAIN-CONTAINING PROTEIN"/>
    <property type="match status" value="1"/>
</dbReference>
<reference evidence="2" key="1">
    <citation type="submission" date="2019-11" db="EMBL/GenBank/DDBJ databases">
        <authorList>
            <person name="Feng L."/>
        </authorList>
    </citation>
    <scope>NUCLEOTIDE SEQUENCE</scope>
    <source>
        <strain evidence="2">RgnavusLFYP36</strain>
    </source>
</reference>
<dbReference type="InterPro" id="IPR012337">
    <property type="entry name" value="RNaseH-like_sf"/>
</dbReference>
<sequence>MYQGWSLSCDKKIIEDYGLFDHLNSWDERGKGLLLDLAAYSIISENNAAQHYPEYAYNHPSLTSGHKIYSDSTISRFLSEIGSDERMDFLNSWNDCRNHKERIYVSYDSANKNCKAGDIEKAEYGHPKEDVGAPIFNYSIAYDLNNQLPLLYESYPGSVIDVSQLQYMIQKIRGFGYKNLGFVLDRGYFSKENLAYMDSCNYGFVIMVKGRASFVKNQILSHKGEFETKRACAITQYRTYGMTVREKLYTDDDTDRYFHLYYKSSRANAERTQLENLLLRMAEIMDKGKGRNIEFGKSYEHYYDLTYHEKNGVRKFYGYKEREAVIEKELELCGYFAIVTSERMSAEDALLLYKNRDSSEKLFCSDKSFLGNRSLRVYGNEALESKIFIEFIALIIRSKIYTMLKKRMAEMAKRPNYMTVPAALRELEKIELIRQPGGHYKVDHAITATQKTILGAFGIEEGTILAKAVLVGKELENAFAPETEEDENGTNQEYEDD</sequence>
<accession>A0A6N3H4T0</accession>
<organism evidence="2">
    <name type="scientific">Mediterraneibacter gnavus</name>
    <name type="common">Ruminococcus gnavus</name>
    <dbReference type="NCBI Taxonomy" id="33038"/>
    <lineage>
        <taxon>Bacteria</taxon>
        <taxon>Bacillati</taxon>
        <taxon>Bacillota</taxon>
        <taxon>Clostridia</taxon>
        <taxon>Lachnospirales</taxon>
        <taxon>Lachnospiraceae</taxon>
        <taxon>Mediterraneibacter</taxon>
    </lineage>
</organism>
<dbReference type="SUPFAM" id="SSF53098">
    <property type="entry name" value="Ribonuclease H-like"/>
    <property type="match status" value="1"/>
</dbReference>
<evidence type="ECO:0000313" key="2">
    <source>
        <dbReference type="EMBL" id="VYU71686.1"/>
    </source>
</evidence>
<protein>
    <submittedName>
        <fullName evidence="2">Transposase DDE domain protein</fullName>
    </submittedName>
</protein>
<gene>
    <name evidence="2" type="ORF">RGLFYP36_02832</name>
</gene>
<proteinExistence type="predicted"/>
<feature type="domain" description="Transposase IS4-like" evidence="1">
    <location>
        <begin position="124"/>
        <end position="395"/>
    </location>
</feature>
<dbReference type="PANTHER" id="PTHR34614">
    <property type="match status" value="1"/>
</dbReference>
<dbReference type="GO" id="GO:0003677">
    <property type="term" value="F:DNA binding"/>
    <property type="evidence" value="ECO:0007669"/>
    <property type="project" value="InterPro"/>
</dbReference>
<dbReference type="AlphaFoldDB" id="A0A6N3H4T0"/>
<dbReference type="InterPro" id="IPR002559">
    <property type="entry name" value="Transposase_11"/>
</dbReference>
<dbReference type="RefSeq" id="WP_243865103.1">
    <property type="nucleotide sequence ID" value="NZ_JAAILZ010000056.1"/>
</dbReference>
<evidence type="ECO:0000259" key="1">
    <source>
        <dbReference type="Pfam" id="PF01609"/>
    </source>
</evidence>
<dbReference type="GO" id="GO:0006313">
    <property type="term" value="P:DNA transposition"/>
    <property type="evidence" value="ECO:0007669"/>
    <property type="project" value="InterPro"/>
</dbReference>
<name>A0A6N3H4T0_MEDGN</name>
<dbReference type="GO" id="GO:0004803">
    <property type="term" value="F:transposase activity"/>
    <property type="evidence" value="ECO:0007669"/>
    <property type="project" value="InterPro"/>
</dbReference>